<evidence type="ECO:0000259" key="2">
    <source>
        <dbReference type="Pfam" id="PF01179"/>
    </source>
</evidence>
<evidence type="ECO:0000256" key="1">
    <source>
        <dbReference type="RuleBase" id="RU000672"/>
    </source>
</evidence>
<dbReference type="Gene3D" id="2.70.98.20">
    <property type="entry name" value="Copper amine oxidase, catalytic domain"/>
    <property type="match status" value="1"/>
</dbReference>
<keyword evidence="1" id="KW-0479">Metal-binding</keyword>
<evidence type="ECO:0000313" key="3">
    <source>
        <dbReference type="EMBL" id="GJN12189.1"/>
    </source>
</evidence>
<dbReference type="InterPro" id="IPR036460">
    <property type="entry name" value="Cu_amine_oxidase_C_sf"/>
</dbReference>
<organism evidence="3 4">
    <name type="scientific">Eleusine coracana subsp. coracana</name>
    <dbReference type="NCBI Taxonomy" id="191504"/>
    <lineage>
        <taxon>Eukaryota</taxon>
        <taxon>Viridiplantae</taxon>
        <taxon>Streptophyta</taxon>
        <taxon>Embryophyta</taxon>
        <taxon>Tracheophyta</taxon>
        <taxon>Spermatophyta</taxon>
        <taxon>Magnoliopsida</taxon>
        <taxon>Liliopsida</taxon>
        <taxon>Poales</taxon>
        <taxon>Poaceae</taxon>
        <taxon>PACMAD clade</taxon>
        <taxon>Chloridoideae</taxon>
        <taxon>Cynodonteae</taxon>
        <taxon>Eleusininae</taxon>
        <taxon>Eleusine</taxon>
    </lineage>
</organism>
<name>A0AAV5DNF5_ELECO</name>
<dbReference type="Pfam" id="PF01179">
    <property type="entry name" value="Cu_amine_oxid"/>
    <property type="match status" value="1"/>
</dbReference>
<comment type="cofactor">
    <cofactor evidence="1">
        <name>Cu cation</name>
        <dbReference type="ChEBI" id="CHEBI:23378"/>
    </cofactor>
    <text evidence="1">Contains 1 topaquinone per subunit.</text>
</comment>
<protein>
    <recommendedName>
        <fullName evidence="1">Amine oxidase</fullName>
        <ecNumber evidence="1">1.4.3.-</ecNumber>
    </recommendedName>
</protein>
<dbReference type="GO" id="GO:0009308">
    <property type="term" value="P:amine metabolic process"/>
    <property type="evidence" value="ECO:0007669"/>
    <property type="project" value="UniProtKB-UniRule"/>
</dbReference>
<keyword evidence="1" id="KW-0801">TPQ</keyword>
<proteinExistence type="inferred from homology"/>
<dbReference type="EMBL" id="BQKI01000022">
    <property type="protein sequence ID" value="GJN12189.1"/>
    <property type="molecule type" value="Genomic_DNA"/>
</dbReference>
<dbReference type="AlphaFoldDB" id="A0AAV5DNF5"/>
<keyword evidence="1" id="KW-0186">Copper</keyword>
<comment type="PTM">
    <text evidence="1">Topaquinone (TPQ) is generated by copper-dependent autoxidation of a specific tyrosyl residue.</text>
</comment>
<comment type="similarity">
    <text evidence="1">Belongs to the copper/topaquinone oxidase family.</text>
</comment>
<dbReference type="GO" id="GO:0008131">
    <property type="term" value="F:primary methylamine oxidase activity"/>
    <property type="evidence" value="ECO:0007669"/>
    <property type="project" value="InterPro"/>
</dbReference>
<comment type="caution">
    <text evidence="3">The sequence shown here is derived from an EMBL/GenBank/DDBJ whole genome shotgun (WGS) entry which is preliminary data.</text>
</comment>
<feature type="domain" description="Copper amine oxidase catalytic" evidence="2">
    <location>
        <begin position="67"/>
        <end position="255"/>
    </location>
</feature>
<dbReference type="InterPro" id="IPR015798">
    <property type="entry name" value="Cu_amine_oxidase_C"/>
</dbReference>
<dbReference type="GO" id="GO:0048038">
    <property type="term" value="F:quinone binding"/>
    <property type="evidence" value="ECO:0007669"/>
    <property type="project" value="InterPro"/>
</dbReference>
<dbReference type="GO" id="GO:0005507">
    <property type="term" value="F:copper ion binding"/>
    <property type="evidence" value="ECO:0007669"/>
    <property type="project" value="InterPro"/>
</dbReference>
<keyword evidence="1" id="KW-0560">Oxidoreductase</keyword>
<gene>
    <name evidence="3" type="primary">ga30446</name>
    <name evidence="3" type="ORF">PR202_ga30446</name>
</gene>
<dbReference type="PANTHER" id="PTHR10638:SF67">
    <property type="entry name" value="AMINE OXIDASE"/>
    <property type="match status" value="1"/>
</dbReference>
<dbReference type="PANTHER" id="PTHR10638">
    <property type="entry name" value="COPPER AMINE OXIDASE"/>
    <property type="match status" value="1"/>
</dbReference>
<dbReference type="InterPro" id="IPR000269">
    <property type="entry name" value="Cu_amine_oxidase"/>
</dbReference>
<reference evidence="3" key="2">
    <citation type="submission" date="2021-12" db="EMBL/GenBank/DDBJ databases">
        <title>Resequencing data analysis of finger millet.</title>
        <authorList>
            <person name="Hatakeyama M."/>
            <person name="Aluri S."/>
            <person name="Balachadran M.T."/>
            <person name="Sivarajan S.R."/>
            <person name="Poveda L."/>
            <person name="Shimizu-Inatsugi R."/>
            <person name="Schlapbach R."/>
            <person name="Sreeman S.M."/>
            <person name="Shimizu K.K."/>
        </authorList>
    </citation>
    <scope>NUCLEOTIDE SEQUENCE</scope>
</reference>
<dbReference type="Proteomes" id="UP001054889">
    <property type="component" value="Unassembled WGS sequence"/>
</dbReference>
<keyword evidence="4" id="KW-1185">Reference proteome</keyword>
<evidence type="ECO:0000313" key="4">
    <source>
        <dbReference type="Proteomes" id="UP001054889"/>
    </source>
</evidence>
<sequence>MKATSYTHTDQIKEDAHGTLIAENNLGIYHDHFITFLYFNSNTDSAKVNYSSYIANYGTSQHGFSTYDVDGTNNSFVKSTITPIRNTGDPATGGAATQRRSYWTMRRVAETEADGRVRLNDELRDLLFVNSSKTTKIGNEVGYRLLLGGVTATSLLDNDVYPQRRASYTKKQVWVMPYNRSEKWVSGLYAVQSTGEDNLAVWSSKNRRIKDVDIVLLWCTLGLHHVPCQELFPVMPAMSGAFELQPFNFFQSNQLIGTN</sequence>
<dbReference type="SUPFAM" id="SSF49998">
    <property type="entry name" value="Amine oxidase catalytic domain"/>
    <property type="match status" value="1"/>
</dbReference>
<dbReference type="EC" id="1.4.3.-" evidence="1"/>
<accession>A0AAV5DNF5</accession>
<reference evidence="3" key="1">
    <citation type="journal article" date="2018" name="DNA Res.">
        <title>Multiple hybrid de novo genome assembly of finger millet, an orphan allotetraploid crop.</title>
        <authorList>
            <person name="Hatakeyama M."/>
            <person name="Aluri S."/>
            <person name="Balachadran M.T."/>
            <person name="Sivarajan S.R."/>
            <person name="Patrignani A."/>
            <person name="Gruter S."/>
            <person name="Poveda L."/>
            <person name="Shimizu-Inatsugi R."/>
            <person name="Baeten J."/>
            <person name="Francoijs K.J."/>
            <person name="Nataraja K.N."/>
            <person name="Reddy Y.A.N."/>
            <person name="Phadnis S."/>
            <person name="Ravikumar R.L."/>
            <person name="Schlapbach R."/>
            <person name="Sreeman S.M."/>
            <person name="Shimizu K.K."/>
        </authorList>
    </citation>
    <scope>NUCLEOTIDE SEQUENCE</scope>
</reference>